<evidence type="ECO:0000313" key="7">
    <source>
        <dbReference type="EMBL" id="KRK14853.1"/>
    </source>
</evidence>
<dbReference type="Gene3D" id="1.20.1260.100">
    <property type="entry name" value="TspO/MBR protein"/>
    <property type="match status" value="1"/>
</dbReference>
<dbReference type="InterPro" id="IPR038330">
    <property type="entry name" value="TspO/MBR-related_sf"/>
</dbReference>
<dbReference type="PANTHER" id="PTHR10057">
    <property type="entry name" value="PERIPHERAL-TYPE BENZODIAZEPINE RECEPTOR"/>
    <property type="match status" value="1"/>
</dbReference>
<dbReference type="Pfam" id="PF03073">
    <property type="entry name" value="TspO_MBR"/>
    <property type="match status" value="1"/>
</dbReference>
<dbReference type="RefSeq" id="WP_010011666.1">
    <property type="nucleotide sequence ID" value="NZ_AZCN01000064.1"/>
</dbReference>
<keyword evidence="5 6" id="KW-0472">Membrane</keyword>
<dbReference type="FunFam" id="1.20.1260.100:FF:000001">
    <property type="entry name" value="translocator protein 2"/>
    <property type="match status" value="1"/>
</dbReference>
<sequence>MSKIKWGRLALSIIVVELIGMLSSWLAGDIKAIYLGLNKPPLAPPSFLFGIVWPVLYLLLGIYAYHLWTSKTRTTNLRWLLFGGQITLNFLWSIVFFRFNAYWLGLLIILVMVGLLGWLIQQTKERSVILLWPYLLWLLFATYLTAGVALLN</sequence>
<protein>
    <submittedName>
        <fullName evidence="7">Sensory protein</fullName>
    </submittedName>
</protein>
<comment type="caution">
    <text evidence="7">The sequence shown here is derived from an EMBL/GenBank/DDBJ whole genome shotgun (WGS) entry which is preliminary data.</text>
</comment>
<evidence type="ECO:0000256" key="3">
    <source>
        <dbReference type="ARBA" id="ARBA00022692"/>
    </source>
</evidence>
<dbReference type="PATRIC" id="fig|913848.6.peg.2115"/>
<feature type="transmembrane region" description="Helical" evidence="6">
    <location>
        <begin position="9"/>
        <end position="27"/>
    </location>
</feature>
<feature type="transmembrane region" description="Helical" evidence="6">
    <location>
        <begin position="132"/>
        <end position="151"/>
    </location>
</feature>
<comment type="subcellular location">
    <subcellularLocation>
        <location evidence="1">Membrane</location>
        <topology evidence="1">Multi-pass membrane protein</topology>
    </subcellularLocation>
</comment>
<dbReference type="Proteomes" id="UP000051181">
    <property type="component" value="Unassembled WGS sequence"/>
</dbReference>
<dbReference type="GeneID" id="65917501"/>
<evidence type="ECO:0000256" key="6">
    <source>
        <dbReference type="SAM" id="Phobius"/>
    </source>
</evidence>
<keyword evidence="4 6" id="KW-1133">Transmembrane helix</keyword>
<feature type="transmembrane region" description="Helical" evidence="6">
    <location>
        <begin position="77"/>
        <end position="95"/>
    </location>
</feature>
<dbReference type="CDD" id="cd15904">
    <property type="entry name" value="TSPO_MBR"/>
    <property type="match status" value="1"/>
</dbReference>
<dbReference type="InterPro" id="IPR004307">
    <property type="entry name" value="TspO_MBR"/>
</dbReference>
<accession>A0A0R1EZ41</accession>
<evidence type="ECO:0000256" key="1">
    <source>
        <dbReference type="ARBA" id="ARBA00004141"/>
    </source>
</evidence>
<evidence type="ECO:0000256" key="5">
    <source>
        <dbReference type="ARBA" id="ARBA00023136"/>
    </source>
</evidence>
<gene>
    <name evidence="7" type="ORF">FD22_GL002070</name>
</gene>
<feature type="transmembrane region" description="Helical" evidence="6">
    <location>
        <begin position="101"/>
        <end position="120"/>
    </location>
</feature>
<comment type="similarity">
    <text evidence="2">Belongs to the TspO/BZRP family.</text>
</comment>
<dbReference type="eggNOG" id="COG3476">
    <property type="taxonomic scope" value="Bacteria"/>
</dbReference>
<dbReference type="PANTHER" id="PTHR10057:SF0">
    <property type="entry name" value="TRANSLOCATOR PROTEIN"/>
    <property type="match status" value="1"/>
</dbReference>
<dbReference type="GO" id="GO:0016020">
    <property type="term" value="C:membrane"/>
    <property type="evidence" value="ECO:0007669"/>
    <property type="project" value="UniProtKB-SubCell"/>
</dbReference>
<organism evidence="7 8">
    <name type="scientific">Loigolactobacillus coryniformis subsp. coryniformis KCTC 3167 = DSM 20001</name>
    <dbReference type="NCBI Taxonomy" id="913848"/>
    <lineage>
        <taxon>Bacteria</taxon>
        <taxon>Bacillati</taxon>
        <taxon>Bacillota</taxon>
        <taxon>Bacilli</taxon>
        <taxon>Lactobacillales</taxon>
        <taxon>Lactobacillaceae</taxon>
        <taxon>Loigolactobacillus</taxon>
    </lineage>
</organism>
<evidence type="ECO:0000256" key="4">
    <source>
        <dbReference type="ARBA" id="ARBA00022989"/>
    </source>
</evidence>
<dbReference type="PIRSF" id="PIRSF005859">
    <property type="entry name" value="PBR"/>
    <property type="match status" value="1"/>
</dbReference>
<keyword evidence="3 6" id="KW-0812">Transmembrane</keyword>
<feature type="transmembrane region" description="Helical" evidence="6">
    <location>
        <begin position="47"/>
        <end position="65"/>
    </location>
</feature>
<dbReference type="EMBL" id="AZCN01000064">
    <property type="protein sequence ID" value="KRK14853.1"/>
    <property type="molecule type" value="Genomic_DNA"/>
</dbReference>
<evidence type="ECO:0000256" key="2">
    <source>
        <dbReference type="ARBA" id="ARBA00007524"/>
    </source>
</evidence>
<evidence type="ECO:0000313" key="8">
    <source>
        <dbReference type="Proteomes" id="UP000051181"/>
    </source>
</evidence>
<dbReference type="GO" id="GO:0033013">
    <property type="term" value="P:tetrapyrrole metabolic process"/>
    <property type="evidence" value="ECO:0007669"/>
    <property type="project" value="UniProtKB-ARBA"/>
</dbReference>
<proteinExistence type="inferred from homology"/>
<name>A0A0R1EZ41_9LACO</name>
<reference evidence="7 8" key="1">
    <citation type="journal article" date="2015" name="Genome Announc.">
        <title>Expanding the biotechnology potential of lactobacilli through comparative genomics of 213 strains and associated genera.</title>
        <authorList>
            <person name="Sun Z."/>
            <person name="Harris H.M."/>
            <person name="McCann A."/>
            <person name="Guo C."/>
            <person name="Argimon S."/>
            <person name="Zhang W."/>
            <person name="Yang X."/>
            <person name="Jeffery I.B."/>
            <person name="Cooney J.C."/>
            <person name="Kagawa T.F."/>
            <person name="Liu W."/>
            <person name="Song Y."/>
            <person name="Salvetti E."/>
            <person name="Wrobel A."/>
            <person name="Rasinkangas P."/>
            <person name="Parkhill J."/>
            <person name="Rea M.C."/>
            <person name="O'Sullivan O."/>
            <person name="Ritari J."/>
            <person name="Douillard F.P."/>
            <person name="Paul Ross R."/>
            <person name="Yang R."/>
            <person name="Briner A.E."/>
            <person name="Felis G.E."/>
            <person name="de Vos W.M."/>
            <person name="Barrangou R."/>
            <person name="Klaenhammer T.R."/>
            <person name="Caufield P.W."/>
            <person name="Cui Y."/>
            <person name="Zhang H."/>
            <person name="O'Toole P.W."/>
        </authorList>
    </citation>
    <scope>NUCLEOTIDE SEQUENCE [LARGE SCALE GENOMIC DNA]</scope>
    <source>
        <strain evidence="7 8">DSM 20001</strain>
    </source>
</reference>
<dbReference type="AlphaFoldDB" id="A0A0R1EZ41"/>